<proteinExistence type="predicted"/>
<comment type="caution">
    <text evidence="2">The sequence shown here is derived from an EMBL/GenBank/DDBJ whole genome shotgun (WGS) entry which is preliminary data.</text>
</comment>
<organism evidence="2 3">
    <name type="scientific">Dendrobium chrysotoxum</name>
    <name type="common">Orchid</name>
    <dbReference type="NCBI Taxonomy" id="161865"/>
    <lineage>
        <taxon>Eukaryota</taxon>
        <taxon>Viridiplantae</taxon>
        <taxon>Streptophyta</taxon>
        <taxon>Embryophyta</taxon>
        <taxon>Tracheophyta</taxon>
        <taxon>Spermatophyta</taxon>
        <taxon>Magnoliopsida</taxon>
        <taxon>Liliopsida</taxon>
        <taxon>Asparagales</taxon>
        <taxon>Orchidaceae</taxon>
        <taxon>Epidendroideae</taxon>
        <taxon>Malaxideae</taxon>
        <taxon>Dendrobiinae</taxon>
        <taxon>Dendrobium</taxon>
    </lineage>
</organism>
<protein>
    <submittedName>
        <fullName evidence="2">Uncharacterized protein</fullName>
    </submittedName>
</protein>
<sequence length="253" mass="28075">MDFFFGYRGFNNLSFVFEFHFQICNLTFSLRVYSMVLAPCSLDVTKQFSDKVWVDPNNLGYIQSVIIEEFPAYCVQCSSGNGFEHVVLVAAALVSKNFDIINGNVVGIAKDPLCVVHGLTQDVDVVNLELCNVNTVVLNESTSGIVDASDESSLPSINPSLVVSEGKVHFVDLHMAIISNEELKVRLNTYDACVSQTGWMDDSFSSPGGGEGNELDGPEEDFNAMSKLNWNRLVEKVFSHEGGKRLRRKNKRK</sequence>
<evidence type="ECO:0000313" key="3">
    <source>
        <dbReference type="Proteomes" id="UP000775213"/>
    </source>
</evidence>
<evidence type="ECO:0000313" key="2">
    <source>
        <dbReference type="EMBL" id="KAH0452732.1"/>
    </source>
</evidence>
<name>A0AAV7GB09_DENCH</name>
<dbReference type="AlphaFoldDB" id="A0AAV7GB09"/>
<dbReference type="EMBL" id="JAGFBR010000017">
    <property type="protein sequence ID" value="KAH0452732.1"/>
    <property type="molecule type" value="Genomic_DNA"/>
</dbReference>
<reference evidence="2 3" key="1">
    <citation type="journal article" date="2021" name="Hortic Res">
        <title>Chromosome-scale assembly of the Dendrobium chrysotoxum genome enhances the understanding of orchid evolution.</title>
        <authorList>
            <person name="Zhang Y."/>
            <person name="Zhang G.Q."/>
            <person name="Zhang D."/>
            <person name="Liu X.D."/>
            <person name="Xu X.Y."/>
            <person name="Sun W.H."/>
            <person name="Yu X."/>
            <person name="Zhu X."/>
            <person name="Wang Z.W."/>
            <person name="Zhao X."/>
            <person name="Zhong W.Y."/>
            <person name="Chen H."/>
            <person name="Yin W.L."/>
            <person name="Huang T."/>
            <person name="Niu S.C."/>
            <person name="Liu Z.J."/>
        </authorList>
    </citation>
    <scope>NUCLEOTIDE SEQUENCE [LARGE SCALE GENOMIC DNA]</scope>
    <source>
        <strain evidence="2">Lindl</strain>
    </source>
</reference>
<accession>A0AAV7GB09</accession>
<keyword evidence="3" id="KW-1185">Reference proteome</keyword>
<dbReference type="Proteomes" id="UP000775213">
    <property type="component" value="Unassembled WGS sequence"/>
</dbReference>
<evidence type="ECO:0000256" key="1">
    <source>
        <dbReference type="SAM" id="MobiDB-lite"/>
    </source>
</evidence>
<gene>
    <name evidence="2" type="ORF">IEQ34_020031</name>
</gene>
<feature type="region of interest" description="Disordered" evidence="1">
    <location>
        <begin position="202"/>
        <end position="221"/>
    </location>
</feature>